<evidence type="ECO:0000256" key="3">
    <source>
        <dbReference type="SAM" id="Phobius"/>
    </source>
</evidence>
<evidence type="ECO:0000313" key="5">
    <source>
        <dbReference type="Proteomes" id="UP000095751"/>
    </source>
</evidence>
<evidence type="ECO:0000256" key="2">
    <source>
        <dbReference type="SAM" id="MobiDB-lite"/>
    </source>
</evidence>
<feature type="coiled-coil region" evidence="1">
    <location>
        <begin position="296"/>
        <end position="368"/>
    </location>
</feature>
<keyword evidence="5" id="KW-1185">Reference proteome</keyword>
<feature type="compositionally biased region" description="Polar residues" evidence="2">
    <location>
        <begin position="109"/>
        <end position="133"/>
    </location>
</feature>
<dbReference type="AlphaFoldDB" id="A0A1E7F8J3"/>
<dbReference type="KEGG" id="fcy:FRACYDRAFT_240871"/>
<keyword evidence="1" id="KW-0175">Coiled coil</keyword>
<feature type="compositionally biased region" description="Polar residues" evidence="2">
    <location>
        <begin position="33"/>
        <end position="44"/>
    </location>
</feature>
<name>A0A1E7F8J3_9STRA</name>
<protein>
    <submittedName>
        <fullName evidence="4">Uncharacterized protein</fullName>
    </submittedName>
</protein>
<dbReference type="OrthoDB" id="10255522at2759"/>
<feature type="region of interest" description="Disordered" evidence="2">
    <location>
        <begin position="1"/>
        <end position="87"/>
    </location>
</feature>
<dbReference type="SUPFAM" id="SSF90257">
    <property type="entry name" value="Myosin rod fragments"/>
    <property type="match status" value="1"/>
</dbReference>
<dbReference type="InParanoid" id="A0A1E7F8J3"/>
<gene>
    <name evidence="4" type="ORF">FRACYDRAFT_240871</name>
</gene>
<feature type="coiled-coil region" evidence="1">
    <location>
        <begin position="226"/>
        <end position="267"/>
    </location>
</feature>
<feature type="compositionally biased region" description="Polar residues" evidence="2">
    <location>
        <begin position="69"/>
        <end position="86"/>
    </location>
</feature>
<reference evidence="4 5" key="1">
    <citation type="submission" date="2016-09" db="EMBL/GenBank/DDBJ databases">
        <title>Extensive genetic diversity and differential bi-allelic expression allows diatom success in the polar Southern Ocean.</title>
        <authorList>
            <consortium name="DOE Joint Genome Institute"/>
            <person name="Mock T."/>
            <person name="Otillar R.P."/>
            <person name="Strauss J."/>
            <person name="Dupont C."/>
            <person name="Frickenhaus S."/>
            <person name="Maumus F."/>
            <person name="Mcmullan M."/>
            <person name="Sanges R."/>
            <person name="Schmutz J."/>
            <person name="Toseland A."/>
            <person name="Valas R."/>
            <person name="Veluchamy A."/>
            <person name="Ward B.J."/>
            <person name="Allen A."/>
            <person name="Barry K."/>
            <person name="Falciatore A."/>
            <person name="Ferrante M."/>
            <person name="Fortunato A.E."/>
            <person name="Gloeckner G."/>
            <person name="Gruber A."/>
            <person name="Hipkin R."/>
            <person name="Janech M."/>
            <person name="Kroth P."/>
            <person name="Leese F."/>
            <person name="Lindquist E."/>
            <person name="Lyon B.R."/>
            <person name="Martin J."/>
            <person name="Mayer C."/>
            <person name="Parker M."/>
            <person name="Quesneville H."/>
            <person name="Raymond J."/>
            <person name="Uhlig C."/>
            <person name="Valentin K.U."/>
            <person name="Worden A.Z."/>
            <person name="Armbrust E.V."/>
            <person name="Bowler C."/>
            <person name="Green B."/>
            <person name="Moulton V."/>
            <person name="Van Oosterhout C."/>
            <person name="Grigoriev I."/>
        </authorList>
    </citation>
    <scope>NUCLEOTIDE SEQUENCE [LARGE SCALE GENOMIC DNA]</scope>
    <source>
        <strain evidence="4 5">CCMP1102</strain>
    </source>
</reference>
<sequence length="611" mass="68224">MANKSKPSSSRGSGSTSSGRRSNRRTNTLSSNVSAVTRQVSNVSDEGREQARSRTRTNSTSSGEDNILVVNTNFSSPVRSRSNSQPVDLDEMIDNMVVSPADTYDTVPMNHTRSFNSNYSDPESPQNRQNLGSDGSYLPVSLRSPSNNNNSSSNSNSKENGNEGNSNTSKVVIEHKYGKSRSIGNNGGGRSGAGGLFCLLKSLLPVLLIVALCAGAASVYGWLFKFPTLNKQVKALEEQVVRLNSEIDRLANENDRYENLNNRLNGTVWELEDVADDLNMTVYQLEDVAYQLNITKDDLIQEINSLQSRNQEYQLLNQGLSSNVQELANEVQYFQDSLQSLSDEHSILKNTTNALQELANQFANTTINQNETLTVLKQTLNGFSKENDRLEQFNTNLMDGLSYLNTTLAQGIDTSLEEITLVLGKQVQQQQILTIKQLEISYRQIIENWDCNYNVVFNNQEFGSNYNIPIPITSTDTNTNINSINILPLDVRDYIQERVLSKLCLNIDDFSNYLNNQYRNTDGTIIITSNQLIRSTVLYTNEAMNYYFTVNTGIGDDESSGGGDDEATTASNEMLLSDWINAGFRCELLEIPFIWNYEDNDENMSNNINLL</sequence>
<evidence type="ECO:0000313" key="4">
    <source>
        <dbReference type="EMBL" id="OEU14335.1"/>
    </source>
</evidence>
<proteinExistence type="predicted"/>
<dbReference type="Proteomes" id="UP000095751">
    <property type="component" value="Unassembled WGS sequence"/>
</dbReference>
<feature type="compositionally biased region" description="Low complexity" evidence="2">
    <location>
        <begin position="8"/>
        <end position="32"/>
    </location>
</feature>
<accession>A0A1E7F8J3</accession>
<feature type="transmembrane region" description="Helical" evidence="3">
    <location>
        <begin position="203"/>
        <end position="223"/>
    </location>
</feature>
<organism evidence="4 5">
    <name type="scientific">Fragilariopsis cylindrus CCMP1102</name>
    <dbReference type="NCBI Taxonomy" id="635003"/>
    <lineage>
        <taxon>Eukaryota</taxon>
        <taxon>Sar</taxon>
        <taxon>Stramenopiles</taxon>
        <taxon>Ochrophyta</taxon>
        <taxon>Bacillariophyta</taxon>
        <taxon>Bacillariophyceae</taxon>
        <taxon>Bacillariophycidae</taxon>
        <taxon>Bacillariales</taxon>
        <taxon>Bacillariaceae</taxon>
        <taxon>Fragilariopsis</taxon>
    </lineage>
</organism>
<dbReference type="EMBL" id="KV784360">
    <property type="protein sequence ID" value="OEU14335.1"/>
    <property type="molecule type" value="Genomic_DNA"/>
</dbReference>
<keyword evidence="3" id="KW-0812">Transmembrane</keyword>
<keyword evidence="3" id="KW-1133">Transmembrane helix</keyword>
<evidence type="ECO:0000256" key="1">
    <source>
        <dbReference type="SAM" id="Coils"/>
    </source>
</evidence>
<keyword evidence="3" id="KW-0472">Membrane</keyword>
<feature type="compositionally biased region" description="Low complexity" evidence="2">
    <location>
        <begin position="146"/>
        <end position="167"/>
    </location>
</feature>
<feature type="region of interest" description="Disordered" evidence="2">
    <location>
        <begin position="103"/>
        <end position="167"/>
    </location>
</feature>